<accession>A0A8S4N965</accession>
<evidence type="ECO:0000313" key="2">
    <source>
        <dbReference type="EMBL" id="CAH1776970.1"/>
    </source>
</evidence>
<comment type="caution">
    <text evidence="2">The sequence shown here is derived from an EMBL/GenBank/DDBJ whole genome shotgun (WGS) entry which is preliminary data.</text>
</comment>
<keyword evidence="3" id="KW-1185">Reference proteome</keyword>
<sequence length="170" mass="18942">VSSHLLKVTNQNTSAPNSTKPPAVKIQKLLSRKHHLRRPRGHTLTKGVVILQDNGKIPRSVTKSAIVASGRITFKKFDNEAAMKKQIETVMMATMGEVKPFKYVKNINRRIIEEHSGHNDTVKWTARSVTKLAGQGKIYCLLQGSSSEHPVNELEDDVQENDKSTSTCDL</sequence>
<protein>
    <submittedName>
        <fullName evidence="2">Uncharacterized protein</fullName>
    </submittedName>
</protein>
<feature type="region of interest" description="Disordered" evidence="1">
    <location>
        <begin position="1"/>
        <end position="22"/>
    </location>
</feature>
<name>A0A8S4N965_OWEFU</name>
<organism evidence="2 3">
    <name type="scientific">Owenia fusiformis</name>
    <name type="common">Polychaete worm</name>
    <dbReference type="NCBI Taxonomy" id="6347"/>
    <lineage>
        <taxon>Eukaryota</taxon>
        <taxon>Metazoa</taxon>
        <taxon>Spiralia</taxon>
        <taxon>Lophotrochozoa</taxon>
        <taxon>Annelida</taxon>
        <taxon>Polychaeta</taxon>
        <taxon>Sedentaria</taxon>
        <taxon>Canalipalpata</taxon>
        <taxon>Sabellida</taxon>
        <taxon>Oweniida</taxon>
        <taxon>Oweniidae</taxon>
        <taxon>Owenia</taxon>
    </lineage>
</organism>
<dbReference type="EMBL" id="CAIIXF020000002">
    <property type="protein sequence ID" value="CAH1776970.1"/>
    <property type="molecule type" value="Genomic_DNA"/>
</dbReference>
<feature type="compositionally biased region" description="Polar residues" evidence="1">
    <location>
        <begin position="1"/>
        <end position="20"/>
    </location>
</feature>
<dbReference type="Proteomes" id="UP000749559">
    <property type="component" value="Unassembled WGS sequence"/>
</dbReference>
<gene>
    <name evidence="2" type="ORF">OFUS_LOCUS4094</name>
</gene>
<feature type="non-terminal residue" evidence="2">
    <location>
        <position position="170"/>
    </location>
</feature>
<feature type="region of interest" description="Disordered" evidence="1">
    <location>
        <begin position="151"/>
        <end position="170"/>
    </location>
</feature>
<dbReference type="AlphaFoldDB" id="A0A8S4N965"/>
<evidence type="ECO:0000313" key="3">
    <source>
        <dbReference type="Proteomes" id="UP000749559"/>
    </source>
</evidence>
<reference evidence="2" key="1">
    <citation type="submission" date="2022-03" db="EMBL/GenBank/DDBJ databases">
        <authorList>
            <person name="Martin C."/>
        </authorList>
    </citation>
    <scope>NUCLEOTIDE SEQUENCE</scope>
</reference>
<evidence type="ECO:0000256" key="1">
    <source>
        <dbReference type="SAM" id="MobiDB-lite"/>
    </source>
</evidence>
<proteinExistence type="predicted"/>